<dbReference type="Proteomes" id="UP000077315">
    <property type="component" value="Unassembled WGS sequence"/>
</dbReference>
<proteinExistence type="predicted"/>
<dbReference type="GeneID" id="28998321"/>
<dbReference type="AlphaFoldDB" id="A0A162TEX2"/>
<organism evidence="2 3">
    <name type="scientific">Phycomyces blakesleeanus (strain ATCC 8743b / DSM 1359 / FGSC 10004 / NBRC 33097 / NRRL 1555)</name>
    <dbReference type="NCBI Taxonomy" id="763407"/>
    <lineage>
        <taxon>Eukaryota</taxon>
        <taxon>Fungi</taxon>
        <taxon>Fungi incertae sedis</taxon>
        <taxon>Mucoromycota</taxon>
        <taxon>Mucoromycotina</taxon>
        <taxon>Mucoromycetes</taxon>
        <taxon>Mucorales</taxon>
        <taxon>Phycomycetaceae</taxon>
        <taxon>Phycomyces</taxon>
    </lineage>
</organism>
<reference evidence="3" key="1">
    <citation type="submission" date="2015-06" db="EMBL/GenBank/DDBJ databases">
        <title>Expansion of signal transduction pathways in fungi by whole-genome duplication.</title>
        <authorList>
            <consortium name="DOE Joint Genome Institute"/>
            <person name="Corrochano L.M."/>
            <person name="Kuo A."/>
            <person name="Marcet-Houben M."/>
            <person name="Polaino S."/>
            <person name="Salamov A."/>
            <person name="Villalobos J.M."/>
            <person name="Alvarez M.I."/>
            <person name="Avalos J."/>
            <person name="Benito E.P."/>
            <person name="Benoit I."/>
            <person name="Burger G."/>
            <person name="Camino L.P."/>
            <person name="Canovas D."/>
            <person name="Cerda-Olmedo E."/>
            <person name="Cheng J.-F."/>
            <person name="Dominguez A."/>
            <person name="Elias M."/>
            <person name="Eslava A.P."/>
            <person name="Glaser F."/>
            <person name="Grimwood J."/>
            <person name="Gutierrez G."/>
            <person name="Heitman J."/>
            <person name="Henrissat B."/>
            <person name="Iturriaga E.A."/>
            <person name="Lang B.F."/>
            <person name="Lavin J.L."/>
            <person name="Lee S."/>
            <person name="Li W."/>
            <person name="Lindquist E."/>
            <person name="Lopez-Garcia S."/>
            <person name="Luque E.M."/>
            <person name="Marcos A.T."/>
            <person name="Martin J."/>
            <person name="McCluskey K."/>
            <person name="Medina H.R."/>
            <person name="Miralles-Duran A."/>
            <person name="Miyazaki A."/>
            <person name="Munoz-Torres E."/>
            <person name="Oguiza J.A."/>
            <person name="Ohm R."/>
            <person name="Olmedo M."/>
            <person name="Orejas M."/>
            <person name="Ortiz-Castellanos L."/>
            <person name="Pisabarro A.G."/>
            <person name="Rodriguez-Romero J."/>
            <person name="Ruiz-Herrera J."/>
            <person name="Ruiz-Vazquez R."/>
            <person name="Sanz C."/>
            <person name="Schackwitz W."/>
            <person name="Schmutz J."/>
            <person name="Shahriari M."/>
            <person name="Shelest E."/>
            <person name="Silva-Franco F."/>
            <person name="Soanes D."/>
            <person name="Syed K."/>
            <person name="Tagua V.G."/>
            <person name="Talbot N.J."/>
            <person name="Thon M."/>
            <person name="De vries R.P."/>
            <person name="Wiebenga A."/>
            <person name="Yadav J.S."/>
            <person name="Braun E.L."/>
            <person name="Baker S."/>
            <person name="Garre V."/>
            <person name="Horwitz B."/>
            <person name="Torres-Martinez S."/>
            <person name="Idnurm A."/>
            <person name="Herrera-Estrella A."/>
            <person name="Gabaldon T."/>
            <person name="Grigoriev I.V."/>
        </authorList>
    </citation>
    <scope>NUCLEOTIDE SEQUENCE [LARGE SCALE GENOMIC DNA]</scope>
    <source>
        <strain evidence="3">NRRL 1555(-)</strain>
    </source>
</reference>
<keyword evidence="1" id="KW-1133">Transmembrane helix</keyword>
<evidence type="ECO:0000256" key="1">
    <source>
        <dbReference type="SAM" id="Phobius"/>
    </source>
</evidence>
<keyword evidence="1" id="KW-0472">Membrane</keyword>
<sequence>MFNNQKKDSYIIYKYPDYTKLDSCKKKQKRQNVQQHYEKHIIPVVKDDVMCKYYKNKGEEEDLFSITAVVNTHLQHIVPEAFVVDDNEIEEGNTCFDFEKEENFDETSDILIPLSFDNMPLYICFVTISVVIFHLIFLMKSSESILIEFCNTLLSLCNMSGALSLRINSLKHKAEFNISTDGMTVYIACS</sequence>
<name>A0A162TEX2_PHYB8</name>
<evidence type="ECO:0000313" key="3">
    <source>
        <dbReference type="Proteomes" id="UP000077315"/>
    </source>
</evidence>
<keyword evidence="1" id="KW-0812">Transmembrane</keyword>
<protein>
    <recommendedName>
        <fullName evidence="4">C2H2-type zinc finger transcription factor</fullName>
    </recommendedName>
</protein>
<dbReference type="VEuPathDB" id="FungiDB:PHYBLDRAFT_175131"/>
<gene>
    <name evidence="2" type="ORF">PHYBLDRAFT_175131</name>
</gene>
<evidence type="ECO:0000313" key="2">
    <source>
        <dbReference type="EMBL" id="OAD66583.1"/>
    </source>
</evidence>
<accession>A0A162TEX2</accession>
<feature type="transmembrane region" description="Helical" evidence="1">
    <location>
        <begin position="121"/>
        <end position="139"/>
    </location>
</feature>
<dbReference type="InParanoid" id="A0A162TEX2"/>
<dbReference type="EMBL" id="KV441002">
    <property type="protein sequence ID" value="OAD66583.1"/>
    <property type="molecule type" value="Genomic_DNA"/>
</dbReference>
<dbReference type="RefSeq" id="XP_018284623.1">
    <property type="nucleotide sequence ID" value="XM_018437415.1"/>
</dbReference>
<keyword evidence="3" id="KW-1185">Reference proteome</keyword>
<evidence type="ECO:0008006" key="4">
    <source>
        <dbReference type="Google" id="ProtNLM"/>
    </source>
</evidence>